<feature type="transmembrane region" description="Helical" evidence="9">
    <location>
        <begin position="12"/>
        <end position="32"/>
    </location>
</feature>
<reference evidence="10" key="1">
    <citation type="submission" date="2022-07" db="EMBL/GenBank/DDBJ databases">
        <title>Draft genome sequence of Zalerion maritima ATCC 34329, a (micro)plastics degrading marine fungus.</title>
        <authorList>
            <person name="Paco A."/>
            <person name="Goncalves M.F.M."/>
            <person name="Rocha-Santos T.A.P."/>
            <person name="Alves A."/>
        </authorList>
    </citation>
    <scope>NUCLEOTIDE SEQUENCE</scope>
    <source>
        <strain evidence="10">ATCC 34329</strain>
    </source>
</reference>
<evidence type="ECO:0000256" key="8">
    <source>
        <dbReference type="ARBA" id="ARBA00023136"/>
    </source>
</evidence>
<comment type="caution">
    <text evidence="10">The sequence shown here is derived from an EMBL/GenBank/DDBJ whole genome shotgun (WGS) entry which is preliminary data.</text>
</comment>
<gene>
    <name evidence="10" type="ORF">MKZ38_003611</name>
</gene>
<keyword evidence="11" id="KW-1185">Reference proteome</keyword>
<dbReference type="PANTHER" id="PTHR12263">
    <property type="entry name" value="VACUOLAR ATP SYNTHASE SUBUNIT H"/>
    <property type="match status" value="1"/>
</dbReference>
<name>A0AAD5RN86_9PEZI</name>
<evidence type="ECO:0000256" key="5">
    <source>
        <dbReference type="ARBA" id="ARBA00022781"/>
    </source>
</evidence>
<keyword evidence="5" id="KW-0375">Hydrogen ion transport</keyword>
<dbReference type="GO" id="GO:0012505">
    <property type="term" value="C:endomembrane system"/>
    <property type="evidence" value="ECO:0007669"/>
    <property type="project" value="UniProtKB-SubCell"/>
</dbReference>
<dbReference type="PANTHER" id="PTHR12263:SF0">
    <property type="entry name" value="V-TYPE PROTON ATPASE SUBUNIT"/>
    <property type="match status" value="1"/>
</dbReference>
<evidence type="ECO:0000256" key="4">
    <source>
        <dbReference type="ARBA" id="ARBA00022692"/>
    </source>
</evidence>
<dbReference type="EMBL" id="JAKWBI020000215">
    <property type="protein sequence ID" value="KAJ2898852.1"/>
    <property type="molecule type" value="Genomic_DNA"/>
</dbReference>
<evidence type="ECO:0000256" key="2">
    <source>
        <dbReference type="ARBA" id="ARBA00008328"/>
    </source>
</evidence>
<dbReference type="InterPro" id="IPR008389">
    <property type="entry name" value="ATPase_V0-cplx_e1/e2_su"/>
</dbReference>
<keyword evidence="7" id="KW-0406">Ion transport</keyword>
<dbReference type="GO" id="GO:0000220">
    <property type="term" value="C:vacuolar proton-transporting V-type ATPase, V0 domain"/>
    <property type="evidence" value="ECO:0007669"/>
    <property type="project" value="TreeGrafter"/>
</dbReference>
<evidence type="ECO:0000313" key="11">
    <source>
        <dbReference type="Proteomes" id="UP001201980"/>
    </source>
</evidence>
<evidence type="ECO:0000256" key="9">
    <source>
        <dbReference type="SAM" id="Phobius"/>
    </source>
</evidence>
<dbReference type="AlphaFoldDB" id="A0AAD5RN86"/>
<dbReference type="GO" id="GO:0007035">
    <property type="term" value="P:vacuolar acidification"/>
    <property type="evidence" value="ECO:0007669"/>
    <property type="project" value="TreeGrafter"/>
</dbReference>
<comment type="subcellular location">
    <subcellularLocation>
        <location evidence="1">Endomembrane system</location>
        <topology evidence="1">Multi-pass membrane protein</topology>
    </subcellularLocation>
</comment>
<feature type="transmembrane region" description="Helical" evidence="9">
    <location>
        <begin position="44"/>
        <end position="62"/>
    </location>
</feature>
<organism evidence="10 11">
    <name type="scientific">Zalerion maritima</name>
    <dbReference type="NCBI Taxonomy" id="339359"/>
    <lineage>
        <taxon>Eukaryota</taxon>
        <taxon>Fungi</taxon>
        <taxon>Dikarya</taxon>
        <taxon>Ascomycota</taxon>
        <taxon>Pezizomycotina</taxon>
        <taxon>Sordariomycetes</taxon>
        <taxon>Lulworthiomycetidae</taxon>
        <taxon>Lulworthiales</taxon>
        <taxon>Lulworthiaceae</taxon>
        <taxon>Zalerion</taxon>
    </lineage>
</organism>
<sequence length="87" mass="9571">MEAGKSDNATTSAIWIALVICAGLSVVVWFASPKGPDRLVWRSVLIGSIICMYLMWMITYMAQLHPLIAPKRSDLRAEAFHHGGVSL</sequence>
<comment type="similarity">
    <text evidence="2">Belongs to the V-ATPase e1/e2 subunit family.</text>
</comment>
<dbReference type="Proteomes" id="UP001201980">
    <property type="component" value="Unassembled WGS sequence"/>
</dbReference>
<protein>
    <submittedName>
        <fullName evidence="10">Uncharacterized protein</fullName>
    </submittedName>
</protein>
<evidence type="ECO:0000256" key="3">
    <source>
        <dbReference type="ARBA" id="ARBA00022448"/>
    </source>
</evidence>
<keyword evidence="4 9" id="KW-0812">Transmembrane</keyword>
<dbReference type="GO" id="GO:0046961">
    <property type="term" value="F:proton-transporting ATPase activity, rotational mechanism"/>
    <property type="evidence" value="ECO:0007669"/>
    <property type="project" value="InterPro"/>
</dbReference>
<evidence type="ECO:0000313" key="10">
    <source>
        <dbReference type="EMBL" id="KAJ2898852.1"/>
    </source>
</evidence>
<proteinExistence type="inferred from homology"/>
<keyword evidence="6 9" id="KW-1133">Transmembrane helix</keyword>
<keyword evidence="3" id="KW-0813">Transport</keyword>
<accession>A0AAD5RN86</accession>
<evidence type="ECO:0000256" key="7">
    <source>
        <dbReference type="ARBA" id="ARBA00023065"/>
    </source>
</evidence>
<dbReference type="Pfam" id="PF05493">
    <property type="entry name" value="ATP_synt_H"/>
    <property type="match status" value="1"/>
</dbReference>
<evidence type="ECO:0000256" key="1">
    <source>
        <dbReference type="ARBA" id="ARBA00004127"/>
    </source>
</evidence>
<evidence type="ECO:0000256" key="6">
    <source>
        <dbReference type="ARBA" id="ARBA00022989"/>
    </source>
</evidence>
<keyword evidence="8 9" id="KW-0472">Membrane</keyword>